<evidence type="ECO:0000313" key="3">
    <source>
        <dbReference type="Proteomes" id="UP001437256"/>
    </source>
</evidence>
<dbReference type="EMBL" id="JBBXMP010000527">
    <property type="protein sequence ID" value="KAL0057467.1"/>
    <property type="molecule type" value="Genomic_DNA"/>
</dbReference>
<keyword evidence="1" id="KW-0812">Transmembrane</keyword>
<proteinExistence type="predicted"/>
<keyword evidence="1" id="KW-1133">Transmembrane helix</keyword>
<feature type="transmembrane region" description="Helical" evidence="1">
    <location>
        <begin position="191"/>
        <end position="213"/>
    </location>
</feature>
<evidence type="ECO:0000256" key="1">
    <source>
        <dbReference type="SAM" id="Phobius"/>
    </source>
</evidence>
<sequence>MSTALDQQQVEEHRQKLASFTDFRVFPVLAETVLYAIFTVLIITSSYILLTRGRRSRYTRMMLATTIILYGLSTWDWAIDILLLRDDLKVFLPADLIQPSPNHVRRIQVNNALHISQSIMNNISTMLSDSVVVWRVYVVFGRDKRVLAIGVALLTALFSGLLLCNLTQIGIGFPSVAHLHFLAPAELVIDIVTLSLSALVNIWATGMIAYQAWRYRREIKVYLRDSTTRSFAESMLILFTETGAVYTSLWILRNIIVIHQLVKTPYTTYANQIMYQITGMYPTIIIILVALQKSHLETQFTSYGGVSTRRDMVSGSGPTSTTAVSSRIRAQLTRDTSVLASTNLSKVLPESRSDLRDISGKGDSSEFIV</sequence>
<reference evidence="2 3" key="1">
    <citation type="submission" date="2024-05" db="EMBL/GenBank/DDBJ databases">
        <title>A draft genome resource for the thread blight pathogen Marasmius tenuissimus strain MS-2.</title>
        <authorList>
            <person name="Yulfo-Soto G.E."/>
            <person name="Baruah I.K."/>
            <person name="Amoako-Attah I."/>
            <person name="Bukari Y."/>
            <person name="Meinhardt L.W."/>
            <person name="Bailey B.A."/>
            <person name="Cohen S.P."/>
        </authorList>
    </citation>
    <scope>NUCLEOTIDE SEQUENCE [LARGE SCALE GENOMIC DNA]</scope>
    <source>
        <strain evidence="2 3">MS-2</strain>
    </source>
</reference>
<organism evidence="2 3">
    <name type="scientific">Marasmius tenuissimus</name>
    <dbReference type="NCBI Taxonomy" id="585030"/>
    <lineage>
        <taxon>Eukaryota</taxon>
        <taxon>Fungi</taxon>
        <taxon>Dikarya</taxon>
        <taxon>Basidiomycota</taxon>
        <taxon>Agaricomycotina</taxon>
        <taxon>Agaricomycetes</taxon>
        <taxon>Agaricomycetidae</taxon>
        <taxon>Agaricales</taxon>
        <taxon>Marasmiineae</taxon>
        <taxon>Marasmiaceae</taxon>
        <taxon>Marasmius</taxon>
    </lineage>
</organism>
<protein>
    <submittedName>
        <fullName evidence="2">Uncharacterized protein</fullName>
    </submittedName>
</protein>
<keyword evidence="1" id="KW-0472">Membrane</keyword>
<gene>
    <name evidence="2" type="ORF">AAF712_015890</name>
</gene>
<accession>A0ABR2Z718</accession>
<name>A0ABR2Z718_9AGAR</name>
<keyword evidence="3" id="KW-1185">Reference proteome</keyword>
<dbReference type="Proteomes" id="UP001437256">
    <property type="component" value="Unassembled WGS sequence"/>
</dbReference>
<evidence type="ECO:0000313" key="2">
    <source>
        <dbReference type="EMBL" id="KAL0057467.1"/>
    </source>
</evidence>
<feature type="transmembrane region" description="Helical" evidence="1">
    <location>
        <begin position="234"/>
        <end position="253"/>
    </location>
</feature>
<feature type="transmembrane region" description="Helical" evidence="1">
    <location>
        <begin position="273"/>
        <end position="291"/>
    </location>
</feature>
<comment type="caution">
    <text evidence="2">The sequence shown here is derived from an EMBL/GenBank/DDBJ whole genome shotgun (WGS) entry which is preliminary data.</text>
</comment>
<feature type="transmembrane region" description="Helical" evidence="1">
    <location>
        <begin position="32"/>
        <end position="50"/>
    </location>
</feature>
<feature type="transmembrane region" description="Helical" evidence="1">
    <location>
        <begin position="147"/>
        <end position="171"/>
    </location>
</feature>